<feature type="compositionally biased region" description="Polar residues" evidence="1">
    <location>
        <begin position="541"/>
        <end position="550"/>
    </location>
</feature>
<feature type="region of interest" description="Disordered" evidence="1">
    <location>
        <begin position="157"/>
        <end position="200"/>
    </location>
</feature>
<dbReference type="InParanoid" id="Q75ES3"/>
<feature type="region of interest" description="Disordered" evidence="1">
    <location>
        <begin position="258"/>
        <end position="767"/>
    </location>
</feature>
<feature type="compositionally biased region" description="Polar residues" evidence="1">
    <location>
        <begin position="574"/>
        <end position="584"/>
    </location>
</feature>
<sequence length="895" mass="92688">MEEDILLALDFSTGNTEESLEAMLNEVKQATVRTAAGISAAKAARREGREAKRNIKKQPRGNAKTHLASETTSKRDADNLAKKESPKLQDVVVNKGAVVKESLQGAKAPEDDKTAAVSEEHTAETIKAQPEAIDGPIASSTNIVIPHPVDVATDKAESANDNVGVPGKSTKGAKPVTVSGGSKDAVTVKGNNPAASKKSLQEANLTETTHLNLSEAAKESDDKARAQFGSDETGVLAEANISVSNLSTEGAETHVLEGTPSIHNRDAAPDLPLTESGPKRAPALTTDPAVQPLHSKGGSISAREIEGGPITESSGGSTLEISRSTDTAAPAQETPGSPHVTIEEAIKDKPLNSHASVDDGVLVGSESCKKTEACSDLEPPSAKADAITGGTDARNITTETATEGSVHSKSPVQGTDASKSVSATNLKQVTGLSDRSVATDSHVSPTIRSEQNTTMEPSMKTIEKVPTAESKGSLEKVARNQTAVPKSAPVASSGSGSAEDNTTVASAKPNRESREADPEDKTASSGLGTLPPIEVPGLESGKSNKPNATGTPAAGPVADGATVGKPSTLMPPQALSTTLQNASADGSAALGEKTNAVTDVTEDGARDDVFHPKGKKSDDAPKSGFSSNPSAEPNHDVLGHKETRNDQGARACSGPTTEELSSCKQTESASAVSDSPKFQQKGTADADETGNLLLTEKVPAVKGPDALVGQKSSKNHPAKEPGMSHARTSSPTAGAASKTSPLSPRPNSPKLSAAHPNSAEPAAAPAAKHDITKEIDDFMLELGLTDDSATKLLATLDAESSRDLRGKPVYLLTSLAGGGFHMPSRTNRLATILTANQIDFQYRDCGSDDAARTHWKRQGRGRSLPAIMVGDAVVGNWHEFDEANEEWKVRQLCGL</sequence>
<feature type="compositionally biased region" description="Basic and acidic residues" evidence="1">
    <location>
        <begin position="44"/>
        <end position="53"/>
    </location>
</feature>
<feature type="compositionally biased region" description="Basic and acidic residues" evidence="1">
    <location>
        <begin position="633"/>
        <end position="647"/>
    </location>
</feature>
<feature type="compositionally biased region" description="Polar residues" evidence="1">
    <location>
        <begin position="654"/>
        <end position="682"/>
    </location>
</feature>
<feature type="compositionally biased region" description="Basic and acidic residues" evidence="1">
    <location>
        <begin position="72"/>
        <end position="87"/>
    </location>
</feature>
<reference evidence="3" key="2">
    <citation type="journal article" date="2013" name="G3 (Bethesda)">
        <title>Genomes of Ashbya fungi isolated from insects reveal four mating-type loci, numerous translocations, lack of transposons, and distinct gene duplications.</title>
        <authorList>
            <person name="Dietrich F.S."/>
            <person name="Voegeli S."/>
            <person name="Kuo S."/>
            <person name="Philippsen P."/>
        </authorList>
    </citation>
    <scope>GENOME REANNOTATION</scope>
    <source>
        <strain evidence="3">ATCC 10895 / CBS 109.51 / FGSC 9923 / NRRL Y-1056</strain>
    </source>
</reference>
<feature type="compositionally biased region" description="Basic and acidic residues" evidence="1">
    <location>
        <begin position="341"/>
        <end position="351"/>
    </location>
</feature>
<feature type="compositionally biased region" description="Polar residues" evidence="1">
    <location>
        <begin position="726"/>
        <end position="742"/>
    </location>
</feature>
<dbReference type="HOGENOM" id="CLU_323123_0_0_1"/>
<organism evidence="2 3">
    <name type="scientific">Eremothecium gossypii (strain ATCC 10895 / CBS 109.51 / FGSC 9923 / NRRL Y-1056)</name>
    <name type="common">Yeast</name>
    <name type="synonym">Ashbya gossypii</name>
    <dbReference type="NCBI Taxonomy" id="284811"/>
    <lineage>
        <taxon>Eukaryota</taxon>
        <taxon>Fungi</taxon>
        <taxon>Dikarya</taxon>
        <taxon>Ascomycota</taxon>
        <taxon>Saccharomycotina</taxon>
        <taxon>Saccharomycetes</taxon>
        <taxon>Saccharomycetales</taxon>
        <taxon>Saccharomycetaceae</taxon>
        <taxon>Eremothecium</taxon>
    </lineage>
</organism>
<gene>
    <name evidence="2" type="ORF">AGOS_AAR006W</name>
</gene>
<dbReference type="Proteomes" id="UP000000591">
    <property type="component" value="Chromosome I"/>
</dbReference>
<dbReference type="STRING" id="284811.Q75ES3"/>
<dbReference type="AlphaFoldDB" id="Q75ES3"/>
<dbReference type="SUPFAM" id="SSF52833">
    <property type="entry name" value="Thioredoxin-like"/>
    <property type="match status" value="1"/>
</dbReference>
<evidence type="ECO:0000313" key="3">
    <source>
        <dbReference type="Proteomes" id="UP000000591"/>
    </source>
</evidence>
<feature type="region of interest" description="Disordered" evidence="1">
    <location>
        <begin position="103"/>
        <end position="122"/>
    </location>
</feature>
<reference evidence="2 3" key="1">
    <citation type="journal article" date="2004" name="Science">
        <title>The Ashbya gossypii genome as a tool for mapping the ancient Saccharomyces cerevisiae genome.</title>
        <authorList>
            <person name="Dietrich F.S."/>
            <person name="Voegeli S."/>
            <person name="Brachat S."/>
            <person name="Lerch A."/>
            <person name="Gates K."/>
            <person name="Steiner S."/>
            <person name="Mohr C."/>
            <person name="Pohlmann R."/>
            <person name="Luedi P."/>
            <person name="Choi S."/>
            <person name="Wing R.A."/>
            <person name="Flavier A."/>
            <person name="Gaffney T.D."/>
            <person name="Philippsen P."/>
        </authorList>
    </citation>
    <scope>NUCLEOTIDE SEQUENCE [LARGE SCALE GENOMIC DNA]</scope>
    <source>
        <strain evidence="3">ATCC 10895 / CBS 109.51 / FGSC 9923 / NRRL Y-1056</strain>
    </source>
</reference>
<protein>
    <submittedName>
        <fullName evidence="2">AAR006Wp</fullName>
    </submittedName>
</protein>
<dbReference type="OrthoDB" id="9932926at2759"/>
<feature type="compositionally biased region" description="Low complexity" evidence="1">
    <location>
        <begin position="483"/>
        <end position="498"/>
    </location>
</feature>
<feature type="compositionally biased region" description="Basic and acidic residues" evidence="1">
    <location>
        <begin position="509"/>
        <end position="522"/>
    </location>
</feature>
<name>Q75ES3_EREGS</name>
<feature type="compositionally biased region" description="Polar residues" evidence="1">
    <location>
        <begin position="394"/>
        <end position="456"/>
    </location>
</feature>
<keyword evidence="3" id="KW-1185">Reference proteome</keyword>
<feature type="compositionally biased region" description="Basic and acidic residues" evidence="1">
    <location>
        <begin position="603"/>
        <end position="621"/>
    </location>
</feature>
<dbReference type="RefSeq" id="NP_982547.2">
    <property type="nucleotide sequence ID" value="NM_207900.2"/>
</dbReference>
<dbReference type="OMA" id="DDRMQND"/>
<feature type="compositionally biased region" description="Polar residues" evidence="1">
    <location>
        <begin position="311"/>
        <end position="327"/>
    </location>
</feature>
<feature type="region of interest" description="Disordered" evidence="1">
    <location>
        <begin position="40"/>
        <end position="88"/>
    </location>
</feature>
<evidence type="ECO:0000313" key="2">
    <source>
        <dbReference type="EMBL" id="AAS50371.2"/>
    </source>
</evidence>
<feature type="compositionally biased region" description="Basic and acidic residues" evidence="1">
    <location>
        <begin position="108"/>
        <end position="122"/>
    </location>
</feature>
<dbReference type="InterPro" id="IPR036249">
    <property type="entry name" value="Thioredoxin-like_sf"/>
</dbReference>
<dbReference type="GO" id="GO:0005737">
    <property type="term" value="C:cytoplasm"/>
    <property type="evidence" value="ECO:0000318"/>
    <property type="project" value="GO_Central"/>
</dbReference>
<dbReference type="KEGG" id="ago:AGOS_AAR006W"/>
<dbReference type="eggNOG" id="KOG1181">
    <property type="taxonomic scope" value="Eukaryota"/>
</dbReference>
<evidence type="ECO:0000256" key="1">
    <source>
        <dbReference type="SAM" id="MobiDB-lite"/>
    </source>
</evidence>
<dbReference type="EMBL" id="AE016814">
    <property type="protein sequence ID" value="AAS50371.2"/>
    <property type="molecule type" value="Genomic_DNA"/>
</dbReference>
<proteinExistence type="predicted"/>
<dbReference type="Gene3D" id="3.40.30.10">
    <property type="entry name" value="Glutaredoxin"/>
    <property type="match status" value="1"/>
</dbReference>
<feature type="compositionally biased region" description="Low complexity" evidence="1">
    <location>
        <begin position="753"/>
        <end position="766"/>
    </location>
</feature>
<accession>Q75ES3</accession>
<dbReference type="GeneID" id="4618688"/>